<name>A0A0L8IPK5_PSESX</name>
<reference evidence="1 2" key="1">
    <citation type="submission" date="2015-09" db="EMBL/GenBank/DDBJ databases">
        <title>Genome announcement of multiple Pseudomonas syringae strains.</title>
        <authorList>
            <person name="Thakur S."/>
            <person name="Wang P.W."/>
            <person name="Gong Y."/>
            <person name="Weir B.S."/>
            <person name="Guttman D.S."/>
        </authorList>
    </citation>
    <scope>NUCLEOTIDE SEQUENCE [LARGE SCALE GENOMIC DNA]</scope>
    <source>
        <strain evidence="1 2">ICMP2802</strain>
    </source>
</reference>
<proteinExistence type="predicted"/>
<dbReference type="PATRIC" id="fig|199198.4.peg.518"/>
<dbReference type="EMBL" id="LJPM01000439">
    <property type="protein sequence ID" value="KPW15032.1"/>
    <property type="molecule type" value="Genomic_DNA"/>
</dbReference>
<evidence type="ECO:0000313" key="1">
    <source>
        <dbReference type="EMBL" id="KPW15032.1"/>
    </source>
</evidence>
<organism evidence="1 2">
    <name type="scientific">Pseudomonas syringae pv. aceris</name>
    <dbReference type="NCBI Taxonomy" id="199198"/>
    <lineage>
        <taxon>Bacteria</taxon>
        <taxon>Pseudomonadati</taxon>
        <taxon>Pseudomonadota</taxon>
        <taxon>Gammaproteobacteria</taxon>
        <taxon>Pseudomonadales</taxon>
        <taxon>Pseudomonadaceae</taxon>
        <taxon>Pseudomonas</taxon>
        <taxon>Pseudomonas syringae</taxon>
    </lineage>
</organism>
<evidence type="ECO:0000313" key="2">
    <source>
        <dbReference type="Proteomes" id="UP000050297"/>
    </source>
</evidence>
<gene>
    <name evidence="1" type="ORF">ALO91_00425</name>
</gene>
<dbReference type="Proteomes" id="UP000050297">
    <property type="component" value="Unassembled WGS sequence"/>
</dbReference>
<sequence>MNKAVFTQHYLARTALYIPSLNTACTTHQVRSRYMSREVRQITPDVQEIIQHALRSLLGKGFVIALFGSEDATGAMHYHLRIDHDATGLGIEHHDHVEDGFIDDIFMLATRMKAMLKQRETLSRMHGGSQATGQVRLLTWITEDNSQTVVQTAEAAGRECLSALRERRLRA</sequence>
<dbReference type="AlphaFoldDB" id="A0A0L8IPK5"/>
<accession>A0A0L8IPK5</accession>
<comment type="caution">
    <text evidence="1">The sequence shown here is derived from an EMBL/GenBank/DDBJ whole genome shotgun (WGS) entry which is preliminary data.</text>
</comment>
<protein>
    <submittedName>
        <fullName evidence="1">Uncharacterized protein</fullName>
    </submittedName>
</protein>